<dbReference type="EMBL" id="GBRH01275930">
    <property type="protein sequence ID" value="JAD21965.1"/>
    <property type="molecule type" value="Transcribed_RNA"/>
</dbReference>
<name>A0A0A8Y9H4_ARUDO</name>
<evidence type="ECO:0000313" key="1">
    <source>
        <dbReference type="EMBL" id="JAD21965.1"/>
    </source>
</evidence>
<protein>
    <submittedName>
        <fullName evidence="1">Uncharacterized protein</fullName>
    </submittedName>
</protein>
<organism evidence="1">
    <name type="scientific">Arundo donax</name>
    <name type="common">Giant reed</name>
    <name type="synonym">Donax arundinaceus</name>
    <dbReference type="NCBI Taxonomy" id="35708"/>
    <lineage>
        <taxon>Eukaryota</taxon>
        <taxon>Viridiplantae</taxon>
        <taxon>Streptophyta</taxon>
        <taxon>Embryophyta</taxon>
        <taxon>Tracheophyta</taxon>
        <taxon>Spermatophyta</taxon>
        <taxon>Magnoliopsida</taxon>
        <taxon>Liliopsida</taxon>
        <taxon>Poales</taxon>
        <taxon>Poaceae</taxon>
        <taxon>PACMAD clade</taxon>
        <taxon>Arundinoideae</taxon>
        <taxon>Arundineae</taxon>
        <taxon>Arundo</taxon>
    </lineage>
</organism>
<proteinExistence type="predicted"/>
<reference evidence="1" key="2">
    <citation type="journal article" date="2015" name="Data Brief">
        <title>Shoot transcriptome of the giant reed, Arundo donax.</title>
        <authorList>
            <person name="Barrero R.A."/>
            <person name="Guerrero F.D."/>
            <person name="Moolhuijzen P."/>
            <person name="Goolsby J.A."/>
            <person name="Tidwell J."/>
            <person name="Bellgard S.E."/>
            <person name="Bellgard M.I."/>
        </authorList>
    </citation>
    <scope>NUCLEOTIDE SEQUENCE</scope>
    <source>
        <tissue evidence="1">Shoot tissue taken approximately 20 cm above the soil surface</tissue>
    </source>
</reference>
<accession>A0A0A8Y9H4</accession>
<reference evidence="1" key="1">
    <citation type="submission" date="2014-09" db="EMBL/GenBank/DDBJ databases">
        <authorList>
            <person name="Magalhaes I.L.F."/>
            <person name="Oliveira U."/>
            <person name="Santos F.R."/>
            <person name="Vidigal T.H.D.A."/>
            <person name="Brescovit A.D."/>
            <person name="Santos A.J."/>
        </authorList>
    </citation>
    <scope>NUCLEOTIDE SEQUENCE</scope>
    <source>
        <tissue evidence="1">Shoot tissue taken approximately 20 cm above the soil surface</tissue>
    </source>
</reference>
<dbReference type="AlphaFoldDB" id="A0A0A8Y9H4"/>
<sequence length="86" mass="9734">MDLHPKSSKVVLKSKYQTKKDHKIKAKLVPCCNLGTCSTPFPGSYRCCKWLQLAPNGSVCTRLEEGVRQTRREMKPSTSLPWLVVD</sequence>